<organism evidence="1 2">
    <name type="scientific">Salmo trutta</name>
    <name type="common">Brown trout</name>
    <dbReference type="NCBI Taxonomy" id="8032"/>
    <lineage>
        <taxon>Eukaryota</taxon>
        <taxon>Metazoa</taxon>
        <taxon>Chordata</taxon>
        <taxon>Craniata</taxon>
        <taxon>Vertebrata</taxon>
        <taxon>Euteleostomi</taxon>
        <taxon>Actinopterygii</taxon>
        <taxon>Neopterygii</taxon>
        <taxon>Teleostei</taxon>
        <taxon>Protacanthopterygii</taxon>
        <taxon>Salmoniformes</taxon>
        <taxon>Salmonidae</taxon>
        <taxon>Salmoninae</taxon>
        <taxon>Salmo</taxon>
    </lineage>
</organism>
<dbReference type="InParanoid" id="A0A673WZZ0"/>
<proteinExistence type="predicted"/>
<keyword evidence="2" id="KW-1185">Reference proteome</keyword>
<dbReference type="Ensembl" id="ENSSTUT00000015060.1">
    <property type="protein sequence ID" value="ENSSTUP00000014262.1"/>
    <property type="gene ID" value="ENSSTUG00000006595.1"/>
</dbReference>
<dbReference type="GeneTree" id="ENSGT01060000253710"/>
<name>A0A673WZZ0_SALTR</name>
<reference evidence="1" key="1">
    <citation type="submission" date="2025-08" db="UniProtKB">
        <authorList>
            <consortium name="Ensembl"/>
        </authorList>
    </citation>
    <scope>IDENTIFICATION</scope>
</reference>
<protein>
    <submittedName>
        <fullName evidence="1">Uncharacterized protein</fullName>
    </submittedName>
</protein>
<dbReference type="AlphaFoldDB" id="A0A673WZZ0"/>
<accession>A0A673WZZ0</accession>
<evidence type="ECO:0000313" key="2">
    <source>
        <dbReference type="Proteomes" id="UP000472277"/>
    </source>
</evidence>
<dbReference type="Proteomes" id="UP000472277">
    <property type="component" value="Chromosome 4"/>
</dbReference>
<evidence type="ECO:0000313" key="1">
    <source>
        <dbReference type="Ensembl" id="ENSSTUP00000014262.1"/>
    </source>
</evidence>
<reference evidence="1" key="2">
    <citation type="submission" date="2025-09" db="UniProtKB">
        <authorList>
            <consortium name="Ensembl"/>
        </authorList>
    </citation>
    <scope>IDENTIFICATION</scope>
</reference>
<sequence>MSSETPENTVTVKAEPCQHGERNIHRQIWKEYKEEMFVHKRTLDLFYNMFRTNDLVPPAAWILGYAVGKASYVPTCRNKHCHHVCEECKRQQVPAAPAPTENMQS</sequence>